<dbReference type="RefSeq" id="WP_344665242.1">
    <property type="nucleotide sequence ID" value="NZ_BAAAQN010000008.1"/>
</dbReference>
<dbReference type="EMBL" id="BAAAQN010000008">
    <property type="protein sequence ID" value="GAA2022585.1"/>
    <property type="molecule type" value="Genomic_DNA"/>
</dbReference>
<dbReference type="SUPFAM" id="SSF53850">
    <property type="entry name" value="Periplasmic binding protein-like II"/>
    <property type="match status" value="1"/>
</dbReference>
<name>A0ABP5FBQ1_9ACTN</name>
<dbReference type="PANTHER" id="PTHR30061:SF50">
    <property type="entry name" value="MALTOSE_MALTODEXTRIN-BINDING PERIPLASMIC PROTEIN"/>
    <property type="match status" value="1"/>
</dbReference>
<evidence type="ECO:0000313" key="5">
    <source>
        <dbReference type="EMBL" id="GAA2022585.1"/>
    </source>
</evidence>
<evidence type="ECO:0000256" key="1">
    <source>
        <dbReference type="ARBA" id="ARBA00008520"/>
    </source>
</evidence>
<keyword evidence="6" id="KW-1185">Reference proteome</keyword>
<sequence>MRRSITAKRGAGIAAIAALALAASACSSSKSSGGTAPAANTDPAAVKGSVTWWDTSDATNEAPNYQPIIKAFEAKYPNIKVNYVNVPFSDAKDKFKTAAQSGNGAPDVLRADVGWTPAFAQLGYLQPLDGTPALADDSDYMAGPYASDHYNGKIYGVPQVTDTLSLLYNKDLFAKAGITAAPKTWDELKTDALAIKAKTGQNGAFINAAGYFALPFIYGEGGDLVDVNAKTITINDAKSLKGVEIAQDLVKSGAAVTDVTKDGYNNMQTAFKDGKVAMVINGPWSTADDLKGTAFGNADNLGIATVPAGSVKAGAPVGGHNLVVYAGSKNLDATYLFVAFLNNAQNQATIAAKNNVLPTRTSAYSDPQVTANKVLSAYAEPLKSAVGRPPLAGASDLFTPLDTDYQAILGGQKSAQDGLNDAATQFAQILTDFKKN</sequence>
<keyword evidence="3 4" id="KW-0732">Signal</keyword>
<gene>
    <name evidence="5" type="ORF">GCM10009839_20040</name>
</gene>
<reference evidence="6" key="1">
    <citation type="journal article" date="2019" name="Int. J. Syst. Evol. Microbiol.">
        <title>The Global Catalogue of Microorganisms (GCM) 10K type strain sequencing project: providing services to taxonomists for standard genome sequencing and annotation.</title>
        <authorList>
            <consortium name="The Broad Institute Genomics Platform"/>
            <consortium name="The Broad Institute Genome Sequencing Center for Infectious Disease"/>
            <person name="Wu L."/>
            <person name="Ma J."/>
        </authorList>
    </citation>
    <scope>NUCLEOTIDE SEQUENCE [LARGE SCALE GENOMIC DNA]</scope>
    <source>
        <strain evidence="6">JCM 16014</strain>
    </source>
</reference>
<proteinExistence type="inferred from homology"/>
<comment type="similarity">
    <text evidence="1">Belongs to the bacterial solute-binding protein 1 family.</text>
</comment>
<evidence type="ECO:0000256" key="4">
    <source>
        <dbReference type="SAM" id="SignalP"/>
    </source>
</evidence>
<keyword evidence="2" id="KW-0813">Transport</keyword>
<dbReference type="Gene3D" id="3.40.190.10">
    <property type="entry name" value="Periplasmic binding protein-like II"/>
    <property type="match status" value="2"/>
</dbReference>
<dbReference type="PROSITE" id="PS51257">
    <property type="entry name" value="PROKAR_LIPOPROTEIN"/>
    <property type="match status" value="1"/>
</dbReference>
<dbReference type="Pfam" id="PF01547">
    <property type="entry name" value="SBP_bac_1"/>
    <property type="match status" value="1"/>
</dbReference>
<accession>A0ABP5FBQ1</accession>
<evidence type="ECO:0000256" key="2">
    <source>
        <dbReference type="ARBA" id="ARBA00022448"/>
    </source>
</evidence>
<organism evidence="5 6">
    <name type="scientific">Catenulispora yoronensis</name>
    <dbReference type="NCBI Taxonomy" id="450799"/>
    <lineage>
        <taxon>Bacteria</taxon>
        <taxon>Bacillati</taxon>
        <taxon>Actinomycetota</taxon>
        <taxon>Actinomycetes</taxon>
        <taxon>Catenulisporales</taxon>
        <taxon>Catenulisporaceae</taxon>
        <taxon>Catenulispora</taxon>
    </lineage>
</organism>
<comment type="caution">
    <text evidence="5">The sequence shown here is derived from an EMBL/GenBank/DDBJ whole genome shotgun (WGS) entry which is preliminary data.</text>
</comment>
<dbReference type="InterPro" id="IPR006059">
    <property type="entry name" value="SBP"/>
</dbReference>
<evidence type="ECO:0000256" key="3">
    <source>
        <dbReference type="ARBA" id="ARBA00022729"/>
    </source>
</evidence>
<protein>
    <submittedName>
        <fullName evidence="5">Extracellular solute-binding protein</fullName>
    </submittedName>
</protein>
<evidence type="ECO:0000313" key="6">
    <source>
        <dbReference type="Proteomes" id="UP001500751"/>
    </source>
</evidence>
<feature type="chain" id="PRO_5047440533" evidence="4">
    <location>
        <begin position="26"/>
        <end position="436"/>
    </location>
</feature>
<feature type="signal peptide" evidence="4">
    <location>
        <begin position="1"/>
        <end position="25"/>
    </location>
</feature>
<dbReference type="Proteomes" id="UP001500751">
    <property type="component" value="Unassembled WGS sequence"/>
</dbReference>
<dbReference type="PANTHER" id="PTHR30061">
    <property type="entry name" value="MALTOSE-BINDING PERIPLASMIC PROTEIN"/>
    <property type="match status" value="1"/>
</dbReference>